<dbReference type="Proteomes" id="UP000189274">
    <property type="component" value="Unassembled WGS sequence"/>
</dbReference>
<reference evidence="2" key="1">
    <citation type="journal article" date="2017" name="Genome Announc.">
        <title>Genome sequences of Cyberlindnera fabianii 65, Pichia kudriavzevii 129, and Saccharomyces cerevisiae 131 isolated from fermented masau fruits in Zimbabwe.</title>
        <authorList>
            <person name="van Rijswijck I.M.H."/>
            <person name="Derks M.F.L."/>
            <person name="Abee T."/>
            <person name="de Ridder D."/>
            <person name="Smid E.J."/>
        </authorList>
    </citation>
    <scope>NUCLEOTIDE SEQUENCE [LARGE SCALE GENOMIC DNA]</scope>
    <source>
        <strain evidence="2">129</strain>
    </source>
</reference>
<organism evidence="1 2">
    <name type="scientific">Pichia kudriavzevii</name>
    <name type="common">Yeast</name>
    <name type="synonym">Issatchenkia orientalis</name>
    <dbReference type="NCBI Taxonomy" id="4909"/>
    <lineage>
        <taxon>Eukaryota</taxon>
        <taxon>Fungi</taxon>
        <taxon>Dikarya</taxon>
        <taxon>Ascomycota</taxon>
        <taxon>Saccharomycotina</taxon>
        <taxon>Pichiomycetes</taxon>
        <taxon>Pichiales</taxon>
        <taxon>Pichiaceae</taxon>
        <taxon>Pichia</taxon>
    </lineage>
</organism>
<accession>A0A1V2LM94</accession>
<dbReference type="AlphaFoldDB" id="A0A1V2LM94"/>
<evidence type="ECO:0000313" key="1">
    <source>
        <dbReference type="EMBL" id="ONH73708.1"/>
    </source>
</evidence>
<name>A0A1V2LM94_PICKU</name>
<sequence length="359" mass="41775">MGSLENYQISDSTNLRSTTLATSDVPNSNTFQTVSTKFGELEIEDPLSSIKIIDNITNKKVGDEDEHIKVEKTKESTVREEEKTNQENTEHNFDVESVVESDVSSVSFDLYMNEFARDKIIEQIEEEKKNDTDGELNISQFLLKNYKYRDLGELSSGFGDLIKGIDTDLIELVNENYLSFINLGKSIDGSLDLIHDIRIDMLEYSKTLKLNNEKIDIDMNTIERLRKESCRLSKMENLVRKIIVLFEMVECFDKLCTKFDKYEDSTDMLKELVGLYFGINDMLTRVTMQSKRLGMDELVETGILFNINKRMHGLNLEFKSLMKIYLNHLKEINTTNEDIFEVFKLYHLLNFTKDFQRRL</sequence>
<comment type="caution">
    <text evidence="1">The sequence shown here is derived from an EMBL/GenBank/DDBJ whole genome shotgun (WGS) entry which is preliminary data.</text>
</comment>
<proteinExistence type="predicted"/>
<evidence type="ECO:0000313" key="2">
    <source>
        <dbReference type="Proteomes" id="UP000189274"/>
    </source>
</evidence>
<dbReference type="VEuPathDB" id="FungiDB:C5L36_0A07670"/>
<gene>
    <name evidence="1" type="ORF">BOH78_2936</name>
</gene>
<protein>
    <submittedName>
        <fullName evidence="1">Conserved oligomeric Golgi complex subunit 2</fullName>
    </submittedName>
</protein>
<dbReference type="EMBL" id="MQVM01000013">
    <property type="protein sequence ID" value="ONH73708.1"/>
    <property type="molecule type" value="Genomic_DNA"/>
</dbReference>